<dbReference type="OrthoDB" id="1715880at2"/>
<name>A0A833HN77_9FIRM</name>
<protein>
    <recommendedName>
        <fullName evidence="1">AMP-activated protein kinase glycogen-binding domain-containing protein</fullName>
    </recommendedName>
</protein>
<gene>
    <name evidence="2" type="ORF">F8153_09610</name>
</gene>
<dbReference type="Pfam" id="PF16561">
    <property type="entry name" value="AMPK1_CBM"/>
    <property type="match status" value="1"/>
</dbReference>
<sequence length="238" mass="27620">MKHTIYYDPQDYISINKISLIGDFNNWNSGLNFLQKNEKGVWSTEIDLQPGEYRYKFLINNLIPLNDPLANLYLPKDDGELASVIIINSEGEKLINTEKYTVNIEKYHLSDEVHESTPKVHKRIFQQTTKRVVSRFEFTNVTGIHTISLLWFRPNGDFHYSSENILYTSEKEASKPTVMWFWLNLIGYEVPSGIWTLKLFIDGAFILQDSFTITTNTYSKMDQKFKISQTGAITDVVI</sequence>
<dbReference type="SUPFAM" id="SSF81296">
    <property type="entry name" value="E set domains"/>
    <property type="match status" value="1"/>
</dbReference>
<dbReference type="RefSeq" id="WP_151866143.1">
    <property type="nucleotide sequence ID" value="NZ_WBZB01000034.1"/>
</dbReference>
<proteinExistence type="predicted"/>
<dbReference type="Gene3D" id="2.60.40.10">
    <property type="entry name" value="Immunoglobulins"/>
    <property type="match status" value="1"/>
</dbReference>
<dbReference type="InterPro" id="IPR014756">
    <property type="entry name" value="Ig_E-set"/>
</dbReference>
<feature type="domain" description="AMP-activated protein kinase glycogen-binding" evidence="1">
    <location>
        <begin position="16"/>
        <end position="68"/>
    </location>
</feature>
<evidence type="ECO:0000259" key="1">
    <source>
        <dbReference type="Pfam" id="PF16561"/>
    </source>
</evidence>
<accession>A0A833HN77</accession>
<dbReference type="Proteomes" id="UP000465601">
    <property type="component" value="Unassembled WGS sequence"/>
</dbReference>
<dbReference type="InterPro" id="IPR013783">
    <property type="entry name" value="Ig-like_fold"/>
</dbReference>
<dbReference type="InterPro" id="IPR032640">
    <property type="entry name" value="AMPK1_CBM"/>
</dbReference>
<evidence type="ECO:0000313" key="3">
    <source>
        <dbReference type="Proteomes" id="UP000465601"/>
    </source>
</evidence>
<evidence type="ECO:0000313" key="2">
    <source>
        <dbReference type="EMBL" id="KAB3529254.1"/>
    </source>
</evidence>
<comment type="caution">
    <text evidence="2">The sequence shown here is derived from an EMBL/GenBank/DDBJ whole genome shotgun (WGS) entry which is preliminary data.</text>
</comment>
<dbReference type="AlphaFoldDB" id="A0A833HN77"/>
<keyword evidence="3" id="KW-1185">Reference proteome</keyword>
<reference evidence="2 3" key="1">
    <citation type="submission" date="2019-10" db="EMBL/GenBank/DDBJ databases">
        <title>Alkaliphilus serpentinus sp. nov. and Alkaliphilus pronyensis sp. nov., two novel anaerobic alkaliphilic species isolated from the serpentinized-hosted hydrothermal field of the Prony Bay (New Caledonia).</title>
        <authorList>
            <person name="Postec A."/>
        </authorList>
    </citation>
    <scope>NUCLEOTIDE SEQUENCE [LARGE SCALE GENOMIC DNA]</scope>
    <source>
        <strain evidence="2 3">LacT</strain>
    </source>
</reference>
<dbReference type="EMBL" id="WBZB01000034">
    <property type="protein sequence ID" value="KAB3529254.1"/>
    <property type="molecule type" value="Genomic_DNA"/>
</dbReference>
<organism evidence="2 3">
    <name type="scientific">Alkaliphilus serpentinus</name>
    <dbReference type="NCBI Taxonomy" id="1482731"/>
    <lineage>
        <taxon>Bacteria</taxon>
        <taxon>Bacillati</taxon>
        <taxon>Bacillota</taxon>
        <taxon>Clostridia</taxon>
        <taxon>Peptostreptococcales</taxon>
        <taxon>Natronincolaceae</taxon>
        <taxon>Alkaliphilus</taxon>
    </lineage>
</organism>